<dbReference type="InterPro" id="IPR046357">
    <property type="entry name" value="PPIase_dom_sf"/>
</dbReference>
<keyword evidence="2" id="KW-0472">Membrane</keyword>
<proteinExistence type="predicted"/>
<dbReference type="Gene3D" id="3.10.50.40">
    <property type="match status" value="1"/>
</dbReference>
<evidence type="ECO:0000313" key="4">
    <source>
        <dbReference type="EMBL" id="EFJ18789.1"/>
    </source>
</evidence>
<evidence type="ECO:0000313" key="5">
    <source>
        <dbReference type="Proteomes" id="UP000001514"/>
    </source>
</evidence>
<dbReference type="InterPro" id="IPR001179">
    <property type="entry name" value="PPIase_FKBP_dom"/>
</dbReference>
<dbReference type="InterPro" id="IPR053111">
    <property type="entry name" value="Chloro_FKBP-type_PPIase"/>
</dbReference>
<dbReference type="eggNOG" id="KOG0552">
    <property type="taxonomic scope" value="Eukaryota"/>
</dbReference>
<dbReference type="PANTHER" id="PTHR47598:SF1">
    <property type="entry name" value="PEPTIDYL-PROLYL CIS-TRANS ISOMERASE FKBP17-2, CHLOROPLASTIC"/>
    <property type="match status" value="1"/>
</dbReference>
<dbReference type="AlphaFoldDB" id="D8S9C2"/>
<dbReference type="OrthoDB" id="1902587at2759"/>
<evidence type="ECO:0000259" key="3">
    <source>
        <dbReference type="PROSITE" id="PS50059"/>
    </source>
</evidence>
<feature type="domain" description="PPIase FKBP-type" evidence="3">
    <location>
        <begin position="78"/>
        <end position="175"/>
    </location>
</feature>
<evidence type="ECO:0000256" key="1">
    <source>
        <dbReference type="PROSITE-ProRule" id="PRU00277"/>
    </source>
</evidence>
<dbReference type="KEGG" id="smo:SELMODRAFT_15857"/>
<dbReference type="GO" id="GO:0003755">
    <property type="term" value="F:peptidyl-prolyl cis-trans isomerase activity"/>
    <property type="evidence" value="ECO:0007669"/>
    <property type="project" value="UniProtKB-KW"/>
</dbReference>
<protein>
    <recommendedName>
        <fullName evidence="1">peptidylprolyl isomerase</fullName>
        <ecNumber evidence="1">5.2.1.8</ecNumber>
    </recommendedName>
</protein>
<dbReference type="InParanoid" id="D8S9C2"/>
<dbReference type="HOGENOM" id="CLU_090476_1_0_1"/>
<reference evidence="4 5" key="1">
    <citation type="journal article" date="2011" name="Science">
        <title>The Selaginella genome identifies genetic changes associated with the evolution of vascular plants.</title>
        <authorList>
            <person name="Banks J.A."/>
            <person name="Nishiyama T."/>
            <person name="Hasebe M."/>
            <person name="Bowman J.L."/>
            <person name="Gribskov M."/>
            <person name="dePamphilis C."/>
            <person name="Albert V.A."/>
            <person name="Aono N."/>
            <person name="Aoyama T."/>
            <person name="Ambrose B.A."/>
            <person name="Ashton N.W."/>
            <person name="Axtell M.J."/>
            <person name="Barker E."/>
            <person name="Barker M.S."/>
            <person name="Bennetzen J.L."/>
            <person name="Bonawitz N.D."/>
            <person name="Chapple C."/>
            <person name="Cheng C."/>
            <person name="Correa L.G."/>
            <person name="Dacre M."/>
            <person name="DeBarry J."/>
            <person name="Dreyer I."/>
            <person name="Elias M."/>
            <person name="Engstrom E.M."/>
            <person name="Estelle M."/>
            <person name="Feng L."/>
            <person name="Finet C."/>
            <person name="Floyd S.K."/>
            <person name="Frommer W.B."/>
            <person name="Fujita T."/>
            <person name="Gramzow L."/>
            <person name="Gutensohn M."/>
            <person name="Harholt J."/>
            <person name="Hattori M."/>
            <person name="Heyl A."/>
            <person name="Hirai T."/>
            <person name="Hiwatashi Y."/>
            <person name="Ishikawa M."/>
            <person name="Iwata M."/>
            <person name="Karol K.G."/>
            <person name="Koehler B."/>
            <person name="Kolukisaoglu U."/>
            <person name="Kubo M."/>
            <person name="Kurata T."/>
            <person name="Lalonde S."/>
            <person name="Li K."/>
            <person name="Li Y."/>
            <person name="Litt A."/>
            <person name="Lyons E."/>
            <person name="Manning G."/>
            <person name="Maruyama T."/>
            <person name="Michael T.P."/>
            <person name="Mikami K."/>
            <person name="Miyazaki S."/>
            <person name="Morinaga S."/>
            <person name="Murata T."/>
            <person name="Mueller-Roeber B."/>
            <person name="Nelson D.R."/>
            <person name="Obara M."/>
            <person name="Oguri Y."/>
            <person name="Olmstead R.G."/>
            <person name="Onodera N."/>
            <person name="Petersen B.L."/>
            <person name="Pils B."/>
            <person name="Prigge M."/>
            <person name="Rensing S.A."/>
            <person name="Riano-Pachon D.M."/>
            <person name="Roberts A.W."/>
            <person name="Sato Y."/>
            <person name="Scheller H.V."/>
            <person name="Schulz B."/>
            <person name="Schulz C."/>
            <person name="Shakirov E.V."/>
            <person name="Shibagaki N."/>
            <person name="Shinohara N."/>
            <person name="Shippen D.E."/>
            <person name="Soerensen I."/>
            <person name="Sotooka R."/>
            <person name="Sugimoto N."/>
            <person name="Sugita M."/>
            <person name="Sumikawa N."/>
            <person name="Tanurdzic M."/>
            <person name="Theissen G."/>
            <person name="Ulvskov P."/>
            <person name="Wakazuki S."/>
            <person name="Weng J.K."/>
            <person name="Willats W.W."/>
            <person name="Wipf D."/>
            <person name="Wolf P.G."/>
            <person name="Yang L."/>
            <person name="Zimmer A.D."/>
            <person name="Zhu Q."/>
            <person name="Mitros T."/>
            <person name="Hellsten U."/>
            <person name="Loque D."/>
            <person name="Otillar R."/>
            <person name="Salamov A."/>
            <person name="Schmutz J."/>
            <person name="Shapiro H."/>
            <person name="Lindquist E."/>
            <person name="Lucas S."/>
            <person name="Rokhsar D."/>
            <person name="Grigoriev I.V."/>
        </authorList>
    </citation>
    <scope>NUCLEOTIDE SEQUENCE [LARGE SCALE GENOMIC DNA]</scope>
</reference>
<dbReference type="OMA" id="GICQGVE"/>
<dbReference type="PROSITE" id="PS50059">
    <property type="entry name" value="FKBP_PPIASE"/>
    <property type="match status" value="1"/>
</dbReference>
<dbReference type="STRING" id="88036.D8S9C2"/>
<dbReference type="Proteomes" id="UP000001514">
    <property type="component" value="Unassembled WGS sequence"/>
</dbReference>
<dbReference type="FunCoup" id="D8S9C2">
    <property type="interactions" value="1368"/>
</dbReference>
<accession>D8S9C2</accession>
<dbReference type="Gramene" id="EFJ18789">
    <property type="protein sequence ID" value="EFJ18789"/>
    <property type="gene ID" value="SELMODRAFT_15857"/>
</dbReference>
<gene>
    <name evidence="4" type="ORF">SELMODRAFT_15857</name>
</gene>
<organism evidence="5">
    <name type="scientific">Selaginella moellendorffii</name>
    <name type="common">Spikemoss</name>
    <dbReference type="NCBI Taxonomy" id="88036"/>
    <lineage>
        <taxon>Eukaryota</taxon>
        <taxon>Viridiplantae</taxon>
        <taxon>Streptophyta</taxon>
        <taxon>Embryophyta</taxon>
        <taxon>Tracheophyta</taxon>
        <taxon>Lycopodiopsida</taxon>
        <taxon>Selaginellales</taxon>
        <taxon>Selaginellaceae</taxon>
        <taxon>Selaginella</taxon>
    </lineage>
</organism>
<keyword evidence="2" id="KW-1133">Transmembrane helix</keyword>
<comment type="catalytic activity">
    <reaction evidence="1">
        <text>[protein]-peptidylproline (omega=180) = [protein]-peptidylproline (omega=0)</text>
        <dbReference type="Rhea" id="RHEA:16237"/>
        <dbReference type="Rhea" id="RHEA-COMP:10747"/>
        <dbReference type="Rhea" id="RHEA-COMP:10748"/>
        <dbReference type="ChEBI" id="CHEBI:83833"/>
        <dbReference type="ChEBI" id="CHEBI:83834"/>
        <dbReference type="EC" id="5.2.1.8"/>
    </reaction>
</comment>
<dbReference type="Pfam" id="PF00254">
    <property type="entry name" value="FKBP_C"/>
    <property type="match status" value="1"/>
</dbReference>
<feature type="transmembrane region" description="Helical" evidence="2">
    <location>
        <begin position="12"/>
        <end position="30"/>
    </location>
</feature>
<dbReference type="PANTHER" id="PTHR47598">
    <property type="entry name" value="PEPTIDYL-PROLYL CIS-TRANS ISOMERASE FKBP17-2, CHLOROPLASTIC"/>
    <property type="match status" value="1"/>
</dbReference>
<name>D8S9C2_SELML</name>
<keyword evidence="2" id="KW-0812">Transmembrane</keyword>
<evidence type="ECO:0000256" key="2">
    <source>
        <dbReference type="SAM" id="Phobius"/>
    </source>
</evidence>
<dbReference type="EMBL" id="GL377608">
    <property type="protein sequence ID" value="EFJ18789.1"/>
    <property type="molecule type" value="Genomic_DNA"/>
</dbReference>
<keyword evidence="5" id="KW-1185">Reference proteome</keyword>
<keyword evidence="1" id="KW-0413">Isomerase</keyword>
<dbReference type="EC" id="5.2.1.8" evidence="1"/>
<sequence>STDWIASLLTRRFGLGAGLGYVGFLAFGVISEQIKTRTEVALEEQGSREIQDGKETVLPNGVRFTDLVIGGGASPRRGDLVVVDLVGRVTSTGEKFVDTIGNKRPLVFVYGAKPYSGGMCDGLEFALASMNAGGERRVIVPPALGFGERGEDFGAQGRVDPDQELEFVVQLRKVSISP</sequence>
<keyword evidence="1" id="KW-0697">Rotamase</keyword>
<feature type="non-terminal residue" evidence="4">
    <location>
        <position position="1"/>
    </location>
</feature>
<feature type="non-terminal residue" evidence="4">
    <location>
        <position position="178"/>
    </location>
</feature>
<dbReference type="SUPFAM" id="SSF54534">
    <property type="entry name" value="FKBP-like"/>
    <property type="match status" value="1"/>
</dbReference>